<comment type="similarity">
    <text evidence="3">Belongs to the formate dehydrogenase gamma subunit family.</text>
</comment>
<dbReference type="InterPro" id="IPR006471">
    <property type="entry name" value="Formate_DH_gsu"/>
</dbReference>
<name>A0A917V661_9HYPH</name>
<feature type="region of interest" description="Disordered" evidence="13">
    <location>
        <begin position="325"/>
        <end position="348"/>
    </location>
</feature>
<dbReference type="RefSeq" id="WP_188914588.1">
    <property type="nucleotide sequence ID" value="NZ_BMMF01000011.1"/>
</dbReference>
<keyword evidence="7 14" id="KW-0812">Transmembrane</keyword>
<dbReference type="GO" id="GO:0009061">
    <property type="term" value="P:anaerobic respiration"/>
    <property type="evidence" value="ECO:0007669"/>
    <property type="project" value="TreeGrafter"/>
</dbReference>
<dbReference type="InterPro" id="IPR016174">
    <property type="entry name" value="Di-haem_cyt_TM"/>
</dbReference>
<feature type="transmembrane region" description="Helical" evidence="14">
    <location>
        <begin position="181"/>
        <end position="201"/>
    </location>
</feature>
<organism evidence="16 17">
    <name type="scientific">Salinarimonas ramus</name>
    <dbReference type="NCBI Taxonomy" id="690164"/>
    <lineage>
        <taxon>Bacteria</taxon>
        <taxon>Pseudomonadati</taxon>
        <taxon>Pseudomonadota</taxon>
        <taxon>Alphaproteobacteria</taxon>
        <taxon>Hyphomicrobiales</taxon>
        <taxon>Salinarimonadaceae</taxon>
        <taxon>Salinarimonas</taxon>
    </lineage>
</organism>
<keyword evidence="6" id="KW-0349">Heme</keyword>
<evidence type="ECO:0000256" key="3">
    <source>
        <dbReference type="ARBA" id="ARBA00010747"/>
    </source>
</evidence>
<dbReference type="Proteomes" id="UP000600449">
    <property type="component" value="Unassembled WGS sequence"/>
</dbReference>
<dbReference type="PANTHER" id="PTHR30074">
    <property type="entry name" value="FORMATE DEHYDROGENASE, NITRATE-INDUCIBLE, CYTOCHROME B556 FDN SUBUNIT"/>
    <property type="match status" value="1"/>
</dbReference>
<evidence type="ECO:0000256" key="1">
    <source>
        <dbReference type="ARBA" id="ARBA00001971"/>
    </source>
</evidence>
<keyword evidence="12 14" id="KW-0472">Membrane</keyword>
<keyword evidence="5" id="KW-1003">Cell membrane</keyword>
<keyword evidence="4" id="KW-0813">Transport</keyword>
<dbReference type="GO" id="GO:0009326">
    <property type="term" value="C:formate dehydrogenase complex"/>
    <property type="evidence" value="ECO:0007669"/>
    <property type="project" value="InterPro"/>
</dbReference>
<keyword evidence="17" id="KW-1185">Reference proteome</keyword>
<dbReference type="EMBL" id="BMMF01000011">
    <property type="protein sequence ID" value="GGK45148.1"/>
    <property type="molecule type" value="Genomic_DNA"/>
</dbReference>
<feature type="transmembrane region" description="Helical" evidence="14">
    <location>
        <begin position="239"/>
        <end position="262"/>
    </location>
</feature>
<evidence type="ECO:0000256" key="5">
    <source>
        <dbReference type="ARBA" id="ARBA00022475"/>
    </source>
</evidence>
<dbReference type="GO" id="GO:0046872">
    <property type="term" value="F:metal ion binding"/>
    <property type="evidence" value="ECO:0007669"/>
    <property type="project" value="UniProtKB-KW"/>
</dbReference>
<gene>
    <name evidence="16" type="ORF">GCM10011322_35400</name>
</gene>
<comment type="caution">
    <text evidence="16">The sequence shown here is derived from an EMBL/GenBank/DDBJ whole genome shotgun (WGS) entry which is preliminary data.</text>
</comment>
<dbReference type="GO" id="GO:0036397">
    <property type="term" value="F:formate dehydrogenase (quinone) activity"/>
    <property type="evidence" value="ECO:0007669"/>
    <property type="project" value="TreeGrafter"/>
</dbReference>
<dbReference type="Pfam" id="PF01292">
    <property type="entry name" value="Ni_hydr_CYTB"/>
    <property type="match status" value="1"/>
</dbReference>
<comment type="subcellular location">
    <subcellularLocation>
        <location evidence="2">Cell membrane</location>
        <topology evidence="2">Multi-pass membrane protein</topology>
    </subcellularLocation>
</comment>
<keyword evidence="9" id="KW-0249">Electron transport</keyword>
<evidence type="ECO:0000313" key="17">
    <source>
        <dbReference type="Proteomes" id="UP000600449"/>
    </source>
</evidence>
<dbReference type="AlphaFoldDB" id="A0A917V661"/>
<evidence type="ECO:0000256" key="14">
    <source>
        <dbReference type="SAM" id="Phobius"/>
    </source>
</evidence>
<dbReference type="GO" id="GO:0009055">
    <property type="term" value="F:electron transfer activity"/>
    <property type="evidence" value="ECO:0007669"/>
    <property type="project" value="InterPro"/>
</dbReference>
<dbReference type="GO" id="GO:0008863">
    <property type="term" value="F:formate dehydrogenase (NAD+) activity"/>
    <property type="evidence" value="ECO:0007669"/>
    <property type="project" value="InterPro"/>
</dbReference>
<evidence type="ECO:0000256" key="2">
    <source>
        <dbReference type="ARBA" id="ARBA00004651"/>
    </source>
</evidence>
<keyword evidence="11" id="KW-0408">Iron</keyword>
<dbReference type="FunFam" id="1.20.950.20:FF:000002">
    <property type="entry name" value="Formate dehydrogenase cytochrome b556 subunit"/>
    <property type="match status" value="1"/>
</dbReference>
<evidence type="ECO:0000256" key="6">
    <source>
        <dbReference type="ARBA" id="ARBA00022617"/>
    </source>
</evidence>
<dbReference type="GO" id="GO:0005886">
    <property type="term" value="C:plasma membrane"/>
    <property type="evidence" value="ECO:0007669"/>
    <property type="project" value="UniProtKB-SubCell"/>
</dbReference>
<evidence type="ECO:0000256" key="4">
    <source>
        <dbReference type="ARBA" id="ARBA00022448"/>
    </source>
</evidence>
<feature type="domain" description="Cytochrome b561 bacterial/Ni-hydrogenase" evidence="15">
    <location>
        <begin position="129"/>
        <end position="300"/>
    </location>
</feature>
<dbReference type="InterPro" id="IPR011577">
    <property type="entry name" value="Cyt_b561_bac/Ni-Hgenase"/>
</dbReference>
<evidence type="ECO:0000256" key="9">
    <source>
        <dbReference type="ARBA" id="ARBA00022982"/>
    </source>
</evidence>
<evidence type="ECO:0000313" key="16">
    <source>
        <dbReference type="EMBL" id="GGK45148.1"/>
    </source>
</evidence>
<evidence type="ECO:0000256" key="8">
    <source>
        <dbReference type="ARBA" id="ARBA00022723"/>
    </source>
</evidence>
<dbReference type="NCBIfam" id="TIGR01583">
    <property type="entry name" value="formate-DH-gamm"/>
    <property type="match status" value="1"/>
</dbReference>
<dbReference type="GO" id="GO:0015944">
    <property type="term" value="P:formate oxidation"/>
    <property type="evidence" value="ECO:0007669"/>
    <property type="project" value="TreeGrafter"/>
</dbReference>
<dbReference type="GO" id="GO:0022904">
    <property type="term" value="P:respiratory electron transport chain"/>
    <property type="evidence" value="ECO:0007669"/>
    <property type="project" value="InterPro"/>
</dbReference>
<feature type="transmembrane region" description="Helical" evidence="14">
    <location>
        <begin position="91"/>
        <end position="112"/>
    </location>
</feature>
<keyword evidence="8" id="KW-0479">Metal-binding</keyword>
<sequence>MFRASLTSIARAGRVALAAIALLGLAAIAVPDETLAQGTNPTAQAVTEEQLLQALQPGGEIAGRVSIPDQKATGLIKPGGQDWRAFHQGTMFWVTIVALVGMLAIVVAFYAVRGKITIDSGLSGLKILRFNAFERFVHWLTAGSFLVLALTGINLVLGRFVLIPLFGPEAFATVTQLGKYAHNYLAWPFMAGLVFMLLVWIKDNIPDRTDVAWLKAGGGLLKKGVHPEAKKFNAGQKGIFWSVIVGGAALSVTGVLLLFPYLAGGYADWQLVQMIHGVVAAILVAVMVGHIYIGSVGMQGAFDAMGSGEVDYNWAREHHSLWAEEARRKQGAQGGASGGARPSPQPAE</sequence>
<dbReference type="PANTHER" id="PTHR30074:SF6">
    <property type="entry name" value="FORMATE DEHYDROGENASE GAMMA SUBUNIT"/>
    <property type="match status" value="1"/>
</dbReference>
<dbReference type="InterPro" id="IPR051817">
    <property type="entry name" value="FDH_cytochrome_b556_subunit"/>
</dbReference>
<protein>
    <submittedName>
        <fullName evidence="16">Formate dehydrogenase</fullName>
    </submittedName>
</protein>
<evidence type="ECO:0000256" key="10">
    <source>
        <dbReference type="ARBA" id="ARBA00022989"/>
    </source>
</evidence>
<reference evidence="16 17" key="1">
    <citation type="journal article" date="2014" name="Int. J. Syst. Evol. Microbiol.">
        <title>Complete genome sequence of Corynebacterium casei LMG S-19264T (=DSM 44701T), isolated from a smear-ripened cheese.</title>
        <authorList>
            <consortium name="US DOE Joint Genome Institute (JGI-PGF)"/>
            <person name="Walter F."/>
            <person name="Albersmeier A."/>
            <person name="Kalinowski J."/>
            <person name="Ruckert C."/>
        </authorList>
    </citation>
    <scope>NUCLEOTIDE SEQUENCE [LARGE SCALE GENOMIC DNA]</scope>
    <source>
        <strain evidence="16 17">CGMCC 1.9161</strain>
    </source>
</reference>
<keyword evidence="10 14" id="KW-1133">Transmembrane helix</keyword>
<evidence type="ECO:0000256" key="7">
    <source>
        <dbReference type="ARBA" id="ARBA00022692"/>
    </source>
</evidence>
<accession>A0A917V661</accession>
<comment type="cofactor">
    <cofactor evidence="1">
        <name>heme</name>
        <dbReference type="ChEBI" id="CHEBI:30413"/>
    </cofactor>
</comment>
<dbReference type="Gene3D" id="1.20.950.20">
    <property type="entry name" value="Transmembrane di-heme cytochromes, Chain C"/>
    <property type="match status" value="1"/>
</dbReference>
<evidence type="ECO:0000256" key="11">
    <source>
        <dbReference type="ARBA" id="ARBA00023004"/>
    </source>
</evidence>
<feature type="transmembrane region" description="Helical" evidence="14">
    <location>
        <begin position="274"/>
        <end position="293"/>
    </location>
</feature>
<evidence type="ECO:0000256" key="13">
    <source>
        <dbReference type="SAM" id="MobiDB-lite"/>
    </source>
</evidence>
<evidence type="ECO:0000259" key="15">
    <source>
        <dbReference type="Pfam" id="PF01292"/>
    </source>
</evidence>
<dbReference type="SUPFAM" id="SSF81342">
    <property type="entry name" value="Transmembrane di-heme cytochromes"/>
    <property type="match status" value="1"/>
</dbReference>
<proteinExistence type="inferred from homology"/>
<feature type="transmembrane region" description="Helical" evidence="14">
    <location>
        <begin position="136"/>
        <end position="161"/>
    </location>
</feature>
<evidence type="ECO:0000256" key="12">
    <source>
        <dbReference type="ARBA" id="ARBA00023136"/>
    </source>
</evidence>